<evidence type="ECO:0008006" key="11">
    <source>
        <dbReference type="Google" id="ProtNLM"/>
    </source>
</evidence>
<dbReference type="InterPro" id="IPR017921">
    <property type="entry name" value="Znf_CTCHY"/>
</dbReference>
<evidence type="ECO:0000313" key="10">
    <source>
        <dbReference type="Proteomes" id="UP000717515"/>
    </source>
</evidence>
<feature type="domain" description="RING-type" evidence="6">
    <location>
        <begin position="392"/>
        <end position="433"/>
    </location>
</feature>
<dbReference type="Gene3D" id="2.20.28.10">
    <property type="match status" value="1"/>
</dbReference>
<feature type="domain" description="CHY-type" evidence="7">
    <location>
        <begin position="256"/>
        <end position="323"/>
    </location>
</feature>
<dbReference type="SUPFAM" id="SSF57850">
    <property type="entry name" value="RING/U-box"/>
    <property type="match status" value="1"/>
</dbReference>
<dbReference type="EMBL" id="JAIFTL010000111">
    <property type="protein sequence ID" value="KAG9323198.1"/>
    <property type="molecule type" value="Genomic_DNA"/>
</dbReference>
<proteinExistence type="predicted"/>
<dbReference type="SUPFAM" id="SSF161219">
    <property type="entry name" value="CHY zinc finger-like"/>
    <property type="match status" value="1"/>
</dbReference>
<feature type="compositionally biased region" description="Polar residues" evidence="5">
    <location>
        <begin position="594"/>
        <end position="604"/>
    </location>
</feature>
<evidence type="ECO:0000256" key="2">
    <source>
        <dbReference type="ARBA" id="ARBA00022771"/>
    </source>
</evidence>
<dbReference type="GO" id="GO:0005634">
    <property type="term" value="C:nucleus"/>
    <property type="evidence" value="ECO:0007669"/>
    <property type="project" value="TreeGrafter"/>
</dbReference>
<dbReference type="CDD" id="cd16464">
    <property type="entry name" value="RING-H2_Pirh2-like"/>
    <property type="match status" value="1"/>
</dbReference>
<dbReference type="Pfam" id="PF05495">
    <property type="entry name" value="zf-CHY"/>
    <property type="match status" value="1"/>
</dbReference>
<feature type="compositionally biased region" description="Low complexity" evidence="5">
    <location>
        <begin position="547"/>
        <end position="563"/>
    </location>
</feature>
<feature type="compositionally biased region" description="Low complexity" evidence="5">
    <location>
        <begin position="158"/>
        <end position="169"/>
    </location>
</feature>
<evidence type="ECO:0000313" key="9">
    <source>
        <dbReference type="EMBL" id="KAG9323198.1"/>
    </source>
</evidence>
<feature type="compositionally biased region" description="Basic and acidic residues" evidence="5">
    <location>
        <begin position="148"/>
        <end position="157"/>
    </location>
</feature>
<reference evidence="9" key="1">
    <citation type="submission" date="2021-07" db="EMBL/GenBank/DDBJ databases">
        <title>Draft genome of Mortierella alpina, strain LL118, isolated from an aspen leaf litter sample.</title>
        <authorList>
            <person name="Yang S."/>
            <person name="Vinatzer B.A."/>
        </authorList>
    </citation>
    <scope>NUCLEOTIDE SEQUENCE</scope>
    <source>
        <strain evidence="9">LL118</strain>
    </source>
</reference>
<dbReference type="AlphaFoldDB" id="A0A9P8CWJ7"/>
<evidence type="ECO:0000256" key="4">
    <source>
        <dbReference type="PROSITE-ProRule" id="PRU00601"/>
    </source>
</evidence>
<dbReference type="PANTHER" id="PTHR21319:SF0">
    <property type="entry name" value="AND RING FINGER DOMAIN PROTEIN, PUTATIVE (AFU_ORTHOLOGUE AFUA_1G08900)-RELATED"/>
    <property type="match status" value="1"/>
</dbReference>
<dbReference type="SUPFAM" id="SSF161245">
    <property type="entry name" value="Zinc hairpin stack"/>
    <property type="match status" value="1"/>
</dbReference>
<name>A0A9P8CWJ7_MORAP</name>
<feature type="compositionally biased region" description="Low complexity" evidence="5">
    <location>
        <begin position="112"/>
        <end position="132"/>
    </location>
</feature>
<dbReference type="InterPro" id="IPR039512">
    <property type="entry name" value="RCHY1_zinc-ribbon"/>
</dbReference>
<protein>
    <recommendedName>
        <fullName evidence="11">Zf-CHY-domain-containing protein</fullName>
    </recommendedName>
</protein>
<dbReference type="GO" id="GO:0006511">
    <property type="term" value="P:ubiquitin-dependent protein catabolic process"/>
    <property type="evidence" value="ECO:0007669"/>
    <property type="project" value="TreeGrafter"/>
</dbReference>
<dbReference type="SMART" id="SM00184">
    <property type="entry name" value="RING"/>
    <property type="match status" value="1"/>
</dbReference>
<keyword evidence="2 4" id="KW-0863">Zinc-finger</keyword>
<dbReference type="PANTHER" id="PTHR21319">
    <property type="entry name" value="RING FINGER AND CHY ZINC FINGER DOMAIN-CONTAINING PROTEIN 1"/>
    <property type="match status" value="1"/>
</dbReference>
<keyword evidence="1" id="KW-0479">Metal-binding</keyword>
<feature type="region of interest" description="Disordered" evidence="5">
    <location>
        <begin position="227"/>
        <end position="247"/>
    </location>
</feature>
<feature type="region of interest" description="Disordered" evidence="5">
    <location>
        <begin position="547"/>
        <end position="604"/>
    </location>
</feature>
<dbReference type="Pfam" id="PF13639">
    <property type="entry name" value="zf-RING_2"/>
    <property type="match status" value="1"/>
</dbReference>
<dbReference type="InterPro" id="IPR001841">
    <property type="entry name" value="Znf_RING"/>
</dbReference>
<dbReference type="Pfam" id="PF14599">
    <property type="entry name" value="zinc_ribbon_6"/>
    <property type="match status" value="1"/>
</dbReference>
<evidence type="ECO:0000256" key="1">
    <source>
        <dbReference type="ARBA" id="ARBA00022723"/>
    </source>
</evidence>
<accession>A0A9P8CWJ7</accession>
<dbReference type="GO" id="GO:0008270">
    <property type="term" value="F:zinc ion binding"/>
    <property type="evidence" value="ECO:0007669"/>
    <property type="project" value="UniProtKB-KW"/>
</dbReference>
<dbReference type="GO" id="GO:0061630">
    <property type="term" value="F:ubiquitin protein ligase activity"/>
    <property type="evidence" value="ECO:0007669"/>
    <property type="project" value="TreeGrafter"/>
</dbReference>
<dbReference type="InterPro" id="IPR037274">
    <property type="entry name" value="Znf_CHY_sf"/>
</dbReference>
<feature type="domain" description="CTCHY-type" evidence="8">
    <location>
        <begin position="325"/>
        <end position="391"/>
    </location>
</feature>
<evidence type="ECO:0000259" key="7">
    <source>
        <dbReference type="PROSITE" id="PS51266"/>
    </source>
</evidence>
<feature type="region of interest" description="Disordered" evidence="5">
    <location>
        <begin position="1"/>
        <end position="179"/>
    </location>
</feature>
<dbReference type="GO" id="GO:0016567">
    <property type="term" value="P:protein ubiquitination"/>
    <property type="evidence" value="ECO:0007669"/>
    <property type="project" value="TreeGrafter"/>
</dbReference>
<evidence type="ECO:0000256" key="5">
    <source>
        <dbReference type="SAM" id="MobiDB-lite"/>
    </source>
</evidence>
<dbReference type="PROSITE" id="PS51270">
    <property type="entry name" value="ZF_CTCHY"/>
    <property type="match status" value="1"/>
</dbReference>
<comment type="caution">
    <text evidence="9">The sequence shown here is derived from an EMBL/GenBank/DDBJ whole genome shotgun (WGS) entry which is preliminary data.</text>
</comment>
<keyword evidence="3" id="KW-0862">Zinc</keyword>
<dbReference type="InterPro" id="IPR037275">
    <property type="entry name" value="Znf_CTCHY_sf"/>
</dbReference>
<feature type="compositionally biased region" description="Acidic residues" evidence="5">
    <location>
        <begin position="91"/>
        <end position="104"/>
    </location>
</feature>
<sequence length="604" mass="66018">MALAMASPTPHSRTSIYVDAPEFSSGSSEAVLPPVDNPSQQQAVSLPPDLVETEQDDDHESEEDDEQEADFDSDDNDVDDTRNGDVAQDVSQDDEELDGEEIQMEVDPVTGLQRATSLTRRTRQTRSSSLTSRLRRQQRQLSRARLSYAERSERQDRSSSQAGSGSGSSRVLDAGSSRGALTTFPAKTLAVDEKAQSELRKKIMEIQRNPDINFAAKASMIQDLVSSRWKGSSKPEEQQHTSSLAGPAEEDIQATYHEGHMGCQHYRRGCKLKANCCGKWFNCRFCHDDASDHAIVRNETKMMLCMHCKTPQPAAQFCSSCNAQLAKYYCDVCKLWDDHPEKAIYHCVDCGICRIGNGLGLDFFHCIKCNICMNIHLKDNHKCIERNLECDCPICGEYMFTSITTVIFMPCGHCIHSTCHDDYIKTSYQCPTCWKALGDMSSYYAKIDSLLAEQTMPPEYANIFSIVLCNDCEVKSEAPYHFLYHKCDKCKGYNTKVVETFKRISEGQTQVIENATACGAAGTAPENNISGGSSSAVAASSGSASASVEGAAGGSSSNSTATGPITMTTTVHLPEAPLSPLLEGNAADDMSFRDGSNPSGNSAP</sequence>
<gene>
    <name evidence="9" type="ORF">KVV02_002987</name>
</gene>
<dbReference type="PROSITE" id="PS51266">
    <property type="entry name" value="ZF_CHY"/>
    <property type="match status" value="1"/>
</dbReference>
<feature type="compositionally biased region" description="Acidic residues" evidence="5">
    <location>
        <begin position="51"/>
        <end position="78"/>
    </location>
</feature>
<evidence type="ECO:0000256" key="3">
    <source>
        <dbReference type="ARBA" id="ARBA00022833"/>
    </source>
</evidence>
<evidence type="ECO:0000259" key="8">
    <source>
        <dbReference type="PROSITE" id="PS51270"/>
    </source>
</evidence>
<dbReference type="InterPro" id="IPR008913">
    <property type="entry name" value="Znf_CHY"/>
</dbReference>
<evidence type="ECO:0000259" key="6">
    <source>
        <dbReference type="PROSITE" id="PS50089"/>
    </source>
</evidence>
<dbReference type="Proteomes" id="UP000717515">
    <property type="component" value="Unassembled WGS sequence"/>
</dbReference>
<dbReference type="InterPro" id="IPR013083">
    <property type="entry name" value="Znf_RING/FYVE/PHD"/>
</dbReference>
<organism evidence="9 10">
    <name type="scientific">Mortierella alpina</name>
    <name type="common">Oleaginous fungus</name>
    <name type="synonym">Mortierella renispora</name>
    <dbReference type="NCBI Taxonomy" id="64518"/>
    <lineage>
        <taxon>Eukaryota</taxon>
        <taxon>Fungi</taxon>
        <taxon>Fungi incertae sedis</taxon>
        <taxon>Mucoromycota</taxon>
        <taxon>Mortierellomycotina</taxon>
        <taxon>Mortierellomycetes</taxon>
        <taxon>Mortierellales</taxon>
        <taxon>Mortierellaceae</taxon>
        <taxon>Mortierella</taxon>
    </lineage>
</organism>
<dbReference type="PROSITE" id="PS50089">
    <property type="entry name" value="ZF_RING_2"/>
    <property type="match status" value="1"/>
</dbReference>
<dbReference type="Gene3D" id="3.30.40.10">
    <property type="entry name" value="Zinc/RING finger domain, C3HC4 (zinc finger)"/>
    <property type="match status" value="1"/>
</dbReference>